<dbReference type="GO" id="GO:0051382">
    <property type="term" value="P:kinetochore assembly"/>
    <property type="evidence" value="ECO:0007669"/>
    <property type="project" value="InterPro"/>
</dbReference>
<dbReference type="AlphaFoldDB" id="A0A0E9NME3"/>
<keyword evidence="4" id="KW-0234">DNA repair</keyword>
<dbReference type="InterPro" id="IPR018552">
    <property type="entry name" value="CENP-X"/>
</dbReference>
<dbReference type="GO" id="GO:0003677">
    <property type="term" value="F:DNA binding"/>
    <property type="evidence" value="ECO:0007669"/>
    <property type="project" value="UniProtKB-KW"/>
</dbReference>
<dbReference type="GO" id="GO:0006281">
    <property type="term" value="P:DNA repair"/>
    <property type="evidence" value="ECO:0007669"/>
    <property type="project" value="UniProtKB-KW"/>
</dbReference>
<dbReference type="GO" id="GO:0046982">
    <property type="term" value="F:protein heterodimerization activity"/>
    <property type="evidence" value="ECO:0007669"/>
    <property type="project" value="InterPro"/>
</dbReference>
<reference evidence="5 6" key="1">
    <citation type="journal article" date="2011" name="J. Gen. Appl. Microbiol.">
        <title>Draft genome sequencing of the enigmatic yeast Saitoella complicata.</title>
        <authorList>
            <person name="Nishida H."/>
            <person name="Hamamoto M."/>
            <person name="Sugiyama J."/>
        </authorList>
    </citation>
    <scope>NUCLEOTIDE SEQUENCE [LARGE SCALE GENOMIC DNA]</scope>
    <source>
        <strain evidence="5 6">NRRL Y-17804</strain>
    </source>
</reference>
<evidence type="ECO:0000256" key="4">
    <source>
        <dbReference type="ARBA" id="ARBA00023204"/>
    </source>
</evidence>
<organism evidence="5 6">
    <name type="scientific">Saitoella complicata (strain BCRC 22490 / CBS 7301 / JCM 7358 / NBRC 10748 / NRRL Y-17804)</name>
    <dbReference type="NCBI Taxonomy" id="698492"/>
    <lineage>
        <taxon>Eukaryota</taxon>
        <taxon>Fungi</taxon>
        <taxon>Dikarya</taxon>
        <taxon>Ascomycota</taxon>
        <taxon>Taphrinomycotina</taxon>
        <taxon>Taphrinomycotina incertae sedis</taxon>
        <taxon>Saitoella</taxon>
    </lineage>
</organism>
<keyword evidence="2" id="KW-0227">DNA damage</keyword>
<evidence type="ECO:0000313" key="5">
    <source>
        <dbReference type="EMBL" id="GAO50590.1"/>
    </source>
</evidence>
<reference evidence="5 6" key="2">
    <citation type="journal article" date="2014" name="J. Gen. Appl. Microbiol.">
        <title>The early diverging ascomycetous budding yeast Saitoella complicata has three histone deacetylases belonging to the Clr6, Hos2, and Rpd3 lineages.</title>
        <authorList>
            <person name="Nishida H."/>
            <person name="Matsumoto T."/>
            <person name="Kondo S."/>
            <person name="Hamamoto M."/>
            <person name="Yoshikawa H."/>
        </authorList>
    </citation>
    <scope>NUCLEOTIDE SEQUENCE [LARGE SCALE GENOMIC DNA]</scope>
    <source>
        <strain evidence="5 6">NRRL Y-17804</strain>
    </source>
</reference>
<accession>A0A0E9NME3</accession>
<gene>
    <name evidence="5" type="ORF">G7K_4714-t1</name>
</gene>
<dbReference type="Gene3D" id="1.10.20.10">
    <property type="entry name" value="Histone, subunit A"/>
    <property type="match status" value="1"/>
</dbReference>
<reference evidence="5 6" key="3">
    <citation type="journal article" date="2015" name="Genome Announc.">
        <title>Draft Genome Sequence of the Archiascomycetous Yeast Saitoella complicata.</title>
        <authorList>
            <person name="Yamauchi K."/>
            <person name="Kondo S."/>
            <person name="Hamamoto M."/>
            <person name="Takahashi Y."/>
            <person name="Ogura Y."/>
            <person name="Hayashi T."/>
            <person name="Nishida H."/>
        </authorList>
    </citation>
    <scope>NUCLEOTIDE SEQUENCE [LARGE SCALE GENOMIC DNA]</scope>
    <source>
        <strain evidence="5 6">NRRL Y-17804</strain>
    </source>
</reference>
<evidence type="ECO:0000256" key="2">
    <source>
        <dbReference type="ARBA" id="ARBA00022763"/>
    </source>
</evidence>
<sequence>MSSDANGNTSTTNEVFDLQAMPSLPPQTLNKIFQRAFAHPDETKTNAAALAMAGEYLKIFATEAVHRAVAEKKARMAKEGDENRAVMLEVIALMGIKRLLPRRCHWISRDGMRDMAFEALRVLEIWDASYPGCLSNWVWRFGAWSFD</sequence>
<protein>
    <submittedName>
        <fullName evidence="5">Uncharacterized protein</fullName>
    </submittedName>
</protein>
<dbReference type="CDD" id="cd22921">
    <property type="entry name" value="HFD_CENP-X"/>
    <property type="match status" value="1"/>
</dbReference>
<keyword evidence="3" id="KW-0238">DNA-binding</keyword>
<evidence type="ECO:0000256" key="3">
    <source>
        <dbReference type="ARBA" id="ARBA00023125"/>
    </source>
</evidence>
<name>A0A0E9NME3_SAICN</name>
<comment type="similarity">
    <text evidence="1">Belongs to the CENP-X/MHF2 family.</text>
</comment>
<evidence type="ECO:0000313" key="6">
    <source>
        <dbReference type="Proteomes" id="UP000033140"/>
    </source>
</evidence>
<keyword evidence="6" id="KW-1185">Reference proteome</keyword>
<dbReference type="Proteomes" id="UP000033140">
    <property type="component" value="Unassembled WGS sequence"/>
</dbReference>
<dbReference type="EMBL" id="BACD03000034">
    <property type="protein sequence ID" value="GAO50590.1"/>
    <property type="molecule type" value="Genomic_DNA"/>
</dbReference>
<evidence type="ECO:0000256" key="1">
    <source>
        <dbReference type="ARBA" id="ARBA00009359"/>
    </source>
</evidence>
<dbReference type="InterPro" id="IPR009072">
    <property type="entry name" value="Histone-fold"/>
</dbReference>
<dbReference type="Pfam" id="PF09415">
    <property type="entry name" value="CENP-X"/>
    <property type="match status" value="1"/>
</dbReference>
<comment type="caution">
    <text evidence="5">The sequence shown here is derived from an EMBL/GenBank/DDBJ whole genome shotgun (WGS) entry which is preliminary data.</text>
</comment>
<proteinExistence type="inferred from homology"/>